<evidence type="ECO:0000313" key="2">
    <source>
        <dbReference type="Proteomes" id="UP000237105"/>
    </source>
</evidence>
<name>A0A2P5AP06_PARAD</name>
<dbReference type="AlphaFoldDB" id="A0A2P5AP06"/>
<dbReference type="EMBL" id="JXTB01000501">
    <property type="protein sequence ID" value="PON38286.1"/>
    <property type="molecule type" value="Genomic_DNA"/>
</dbReference>
<gene>
    <name evidence="1" type="ORF">PanWU01x14_313870</name>
</gene>
<accession>A0A2P5AP06</accession>
<protein>
    <submittedName>
        <fullName evidence="1">Uncharacterized protein</fullName>
    </submittedName>
</protein>
<evidence type="ECO:0000313" key="1">
    <source>
        <dbReference type="EMBL" id="PON38286.1"/>
    </source>
</evidence>
<keyword evidence="2" id="KW-1185">Reference proteome</keyword>
<dbReference type="Proteomes" id="UP000237105">
    <property type="component" value="Unassembled WGS sequence"/>
</dbReference>
<dbReference type="OrthoDB" id="10536546at2759"/>
<reference evidence="2" key="1">
    <citation type="submission" date="2016-06" db="EMBL/GenBank/DDBJ databases">
        <title>Parallel loss of symbiosis genes in relatives of nitrogen-fixing non-legume Parasponia.</title>
        <authorList>
            <person name="Van Velzen R."/>
            <person name="Holmer R."/>
            <person name="Bu F."/>
            <person name="Rutten L."/>
            <person name="Van Zeijl A."/>
            <person name="Liu W."/>
            <person name="Santuari L."/>
            <person name="Cao Q."/>
            <person name="Sharma T."/>
            <person name="Shen D."/>
            <person name="Roswanjaya Y."/>
            <person name="Wardhani T."/>
            <person name="Kalhor M.S."/>
            <person name="Jansen J."/>
            <person name="Van den Hoogen J."/>
            <person name="Gungor B."/>
            <person name="Hartog M."/>
            <person name="Hontelez J."/>
            <person name="Verver J."/>
            <person name="Yang W.-C."/>
            <person name="Schijlen E."/>
            <person name="Repin R."/>
            <person name="Schilthuizen M."/>
            <person name="Schranz E."/>
            <person name="Heidstra R."/>
            <person name="Miyata K."/>
            <person name="Fedorova E."/>
            <person name="Kohlen W."/>
            <person name="Bisseling T."/>
            <person name="Smit S."/>
            <person name="Geurts R."/>
        </authorList>
    </citation>
    <scope>NUCLEOTIDE SEQUENCE [LARGE SCALE GENOMIC DNA]</scope>
    <source>
        <strain evidence="2">cv. WU1-14</strain>
    </source>
</reference>
<comment type="caution">
    <text evidence="1">The sequence shown here is derived from an EMBL/GenBank/DDBJ whole genome shotgun (WGS) entry which is preliminary data.</text>
</comment>
<sequence>MRNNAHTIKRRASPRGVLPADDTIPFLLTVNSHLTTEIRGHEIHANRTIFCCSFAVRRRTATLLACLDASQCRHSSPTNLDR</sequence>
<proteinExistence type="predicted"/>
<organism evidence="1 2">
    <name type="scientific">Parasponia andersonii</name>
    <name type="common">Sponia andersonii</name>
    <dbReference type="NCBI Taxonomy" id="3476"/>
    <lineage>
        <taxon>Eukaryota</taxon>
        <taxon>Viridiplantae</taxon>
        <taxon>Streptophyta</taxon>
        <taxon>Embryophyta</taxon>
        <taxon>Tracheophyta</taxon>
        <taxon>Spermatophyta</taxon>
        <taxon>Magnoliopsida</taxon>
        <taxon>eudicotyledons</taxon>
        <taxon>Gunneridae</taxon>
        <taxon>Pentapetalae</taxon>
        <taxon>rosids</taxon>
        <taxon>fabids</taxon>
        <taxon>Rosales</taxon>
        <taxon>Cannabaceae</taxon>
        <taxon>Parasponia</taxon>
    </lineage>
</organism>